<evidence type="ECO:0000256" key="5">
    <source>
        <dbReference type="SAM" id="MobiDB-lite"/>
    </source>
</evidence>
<evidence type="ECO:0000313" key="9">
    <source>
        <dbReference type="Proteomes" id="UP000031563"/>
    </source>
</evidence>
<evidence type="ECO:0000256" key="1">
    <source>
        <dbReference type="ARBA" id="ARBA00022475"/>
    </source>
</evidence>
<accession>A0A0F5ICX6</accession>
<name>A0A0F5ICX6_BACTR</name>
<dbReference type="Proteomes" id="UP000031563">
    <property type="component" value="Unassembled WGS sequence"/>
</dbReference>
<dbReference type="PANTHER" id="PTHR41335:SF1">
    <property type="entry name" value="MEMBRANE PROTEIN"/>
    <property type="match status" value="1"/>
</dbReference>
<dbReference type="STRING" id="1221996.QY95_01689"/>
<keyword evidence="2 6" id="KW-0812">Transmembrane</keyword>
<keyword evidence="4 6" id="KW-0472">Membrane</keyword>
<keyword evidence="3 6" id="KW-1133">Transmembrane helix</keyword>
<dbReference type="InterPro" id="IPR010445">
    <property type="entry name" value="LapA_dom"/>
</dbReference>
<feature type="domain" description="Lipopolysaccharide assembly protein A" evidence="7">
    <location>
        <begin position="24"/>
        <end position="85"/>
    </location>
</feature>
<dbReference type="PANTHER" id="PTHR41335">
    <property type="entry name" value="MEMBRANE PROTEIN-RELATED"/>
    <property type="match status" value="1"/>
</dbReference>
<organism evidence="8 9">
    <name type="scientific">Bacillus thermotolerans</name>
    <name type="common">Quasibacillus thermotolerans</name>
    <dbReference type="NCBI Taxonomy" id="1221996"/>
    <lineage>
        <taxon>Bacteria</taxon>
        <taxon>Bacillati</taxon>
        <taxon>Bacillota</taxon>
        <taxon>Bacilli</taxon>
        <taxon>Bacillales</taxon>
        <taxon>Bacillaceae</taxon>
        <taxon>Bacillus</taxon>
    </lineage>
</organism>
<evidence type="ECO:0000256" key="3">
    <source>
        <dbReference type="ARBA" id="ARBA00022989"/>
    </source>
</evidence>
<evidence type="ECO:0000256" key="2">
    <source>
        <dbReference type="ARBA" id="ARBA00022692"/>
    </source>
</evidence>
<dbReference type="OrthoDB" id="2990728at2"/>
<evidence type="ECO:0000256" key="6">
    <source>
        <dbReference type="SAM" id="Phobius"/>
    </source>
</evidence>
<dbReference type="Pfam" id="PF06305">
    <property type="entry name" value="LapA_dom"/>
    <property type="match status" value="1"/>
</dbReference>
<evidence type="ECO:0000256" key="4">
    <source>
        <dbReference type="ARBA" id="ARBA00023136"/>
    </source>
</evidence>
<evidence type="ECO:0000259" key="7">
    <source>
        <dbReference type="Pfam" id="PF06305"/>
    </source>
</evidence>
<dbReference type="GO" id="GO:0005886">
    <property type="term" value="C:plasma membrane"/>
    <property type="evidence" value="ECO:0007669"/>
    <property type="project" value="InterPro"/>
</dbReference>
<feature type="region of interest" description="Disordered" evidence="5">
    <location>
        <begin position="86"/>
        <end position="112"/>
    </location>
</feature>
<feature type="transmembrane region" description="Helical" evidence="6">
    <location>
        <begin position="41"/>
        <end position="62"/>
    </location>
</feature>
<dbReference type="RefSeq" id="WP_039235636.1">
    <property type="nucleotide sequence ID" value="NZ_JWIQ02000054.1"/>
</dbReference>
<evidence type="ECO:0000313" key="8">
    <source>
        <dbReference type="EMBL" id="KKB43444.1"/>
    </source>
</evidence>
<gene>
    <name evidence="8" type="ORF">QY95_01689</name>
</gene>
<dbReference type="AlphaFoldDB" id="A0A0F5ICX6"/>
<feature type="compositionally biased region" description="Basic and acidic residues" evidence="5">
    <location>
        <begin position="86"/>
        <end position="106"/>
    </location>
</feature>
<dbReference type="EMBL" id="JWIR02000003">
    <property type="protein sequence ID" value="KKB43444.1"/>
    <property type="molecule type" value="Genomic_DNA"/>
</dbReference>
<keyword evidence="1" id="KW-1003">Cell membrane</keyword>
<accession>A0A0F5HMG8</accession>
<sequence>MKNQTTLLLVILFALIVALFAVVNVNTVTVNYVFGQAEWPLVMVILFSVLMGGLISGLIGIFRTVSLKRQNHVLIDRIEKLKKEIQDRKEEKRDSGNVSERQRTVPDGDGSA</sequence>
<comment type="caution">
    <text evidence="8">The sequence shown here is derived from an EMBL/GenBank/DDBJ whole genome shotgun (WGS) entry which is preliminary data.</text>
</comment>
<reference evidence="8" key="1">
    <citation type="submission" date="2015-02" db="EMBL/GenBank/DDBJ databases">
        <title>Genome Assembly of Bacillaceae bacterium MTCC 8252.</title>
        <authorList>
            <person name="Verma A."/>
            <person name="Khatri I."/>
            <person name="Mual P."/>
            <person name="Subramanian S."/>
            <person name="Krishnamurthi S."/>
        </authorList>
    </citation>
    <scope>NUCLEOTIDE SEQUENCE [LARGE SCALE GENOMIC DNA]</scope>
    <source>
        <strain evidence="8">MTCC 8252</strain>
    </source>
</reference>
<proteinExistence type="predicted"/>
<protein>
    <recommendedName>
        <fullName evidence="7">Lipopolysaccharide assembly protein A domain-containing protein</fullName>
    </recommendedName>
</protein>
<keyword evidence="9" id="KW-1185">Reference proteome</keyword>